<evidence type="ECO:0000313" key="6">
    <source>
        <dbReference type="EMBL" id="RRJ93150.1"/>
    </source>
</evidence>
<accession>A0A3P3WDK8</accession>
<feature type="transmembrane region" description="Helical" evidence="5">
    <location>
        <begin position="6"/>
        <end position="26"/>
    </location>
</feature>
<organism evidence="6 7">
    <name type="scientific">Paenimyroides tangerinum</name>
    <dbReference type="NCBI Taxonomy" id="2488728"/>
    <lineage>
        <taxon>Bacteria</taxon>
        <taxon>Pseudomonadati</taxon>
        <taxon>Bacteroidota</taxon>
        <taxon>Flavobacteriia</taxon>
        <taxon>Flavobacteriales</taxon>
        <taxon>Flavobacteriaceae</taxon>
        <taxon>Paenimyroides</taxon>
    </lineage>
</organism>
<keyword evidence="2 5" id="KW-0812">Transmembrane</keyword>
<dbReference type="AlphaFoldDB" id="A0A3P3WDK8"/>
<evidence type="ECO:0000313" key="7">
    <source>
        <dbReference type="Proteomes" id="UP000275719"/>
    </source>
</evidence>
<dbReference type="Proteomes" id="UP000275719">
    <property type="component" value="Unassembled WGS sequence"/>
</dbReference>
<dbReference type="PANTHER" id="PTHR43701">
    <property type="entry name" value="MEMBRANE TRANSPORTER PROTEIN MJ0441-RELATED"/>
    <property type="match status" value="1"/>
</dbReference>
<protein>
    <recommendedName>
        <fullName evidence="5">Probable membrane transporter protein</fullName>
    </recommendedName>
</protein>
<feature type="transmembrane region" description="Helical" evidence="5">
    <location>
        <begin position="217"/>
        <end position="235"/>
    </location>
</feature>
<feature type="transmembrane region" description="Helical" evidence="5">
    <location>
        <begin position="247"/>
        <end position="264"/>
    </location>
</feature>
<feature type="transmembrane region" description="Helical" evidence="5">
    <location>
        <begin position="74"/>
        <end position="93"/>
    </location>
</feature>
<gene>
    <name evidence="6" type="ORF">EG240_01355</name>
</gene>
<comment type="subcellular location">
    <subcellularLocation>
        <location evidence="5">Cell membrane</location>
        <topology evidence="5">Multi-pass membrane protein</topology>
    </subcellularLocation>
    <subcellularLocation>
        <location evidence="1">Membrane</location>
        <topology evidence="1">Multi-pass membrane protein</topology>
    </subcellularLocation>
</comment>
<dbReference type="GO" id="GO:0005886">
    <property type="term" value="C:plasma membrane"/>
    <property type="evidence" value="ECO:0007669"/>
    <property type="project" value="UniProtKB-SubCell"/>
</dbReference>
<sequence>MEIFEILGVILALLIGVSLGLIGSGGSILTVPILVYVVGIDPILATAYSLFIVGSTSLVGSIKNAQEGNVHYKIALVFGIPSLIAVFLTRAELVPLLPDFIVLSNKTEIPKSKLIMVFFAIVMFAASSRMIRKPRHKNIAKQEILTSFIPLASQGLLIGTISGLVGAGGGFLIIPTLVFFANLPMKKAIGTSLTIIACQSLIGFTGDLAHQEIDWKILLSFTSVSIIGIFIGMKLSKRIMDGNLRRIFGWFILCISIYIIIKEIF</sequence>
<evidence type="ECO:0000256" key="3">
    <source>
        <dbReference type="ARBA" id="ARBA00022989"/>
    </source>
</evidence>
<keyword evidence="3 5" id="KW-1133">Transmembrane helix</keyword>
<evidence type="ECO:0000256" key="1">
    <source>
        <dbReference type="ARBA" id="ARBA00004141"/>
    </source>
</evidence>
<feature type="transmembrane region" description="Helical" evidence="5">
    <location>
        <begin position="151"/>
        <end position="181"/>
    </location>
</feature>
<keyword evidence="7" id="KW-1185">Reference proteome</keyword>
<dbReference type="RefSeq" id="WP_125016639.1">
    <property type="nucleotide sequence ID" value="NZ_RQVQ01000002.1"/>
</dbReference>
<reference evidence="6 7" key="1">
    <citation type="submission" date="2018-11" db="EMBL/GenBank/DDBJ databases">
        <title>Flavobacterium sp. nov., YIM 102701-2 draft genome.</title>
        <authorList>
            <person name="Li G."/>
            <person name="Jiang Y."/>
        </authorList>
    </citation>
    <scope>NUCLEOTIDE SEQUENCE [LARGE SCALE GENOMIC DNA]</scope>
    <source>
        <strain evidence="6 7">YIM 102701-2</strain>
    </source>
</reference>
<dbReference type="InterPro" id="IPR002781">
    <property type="entry name" value="TM_pro_TauE-like"/>
</dbReference>
<feature type="transmembrane region" description="Helical" evidence="5">
    <location>
        <begin position="114"/>
        <end position="131"/>
    </location>
</feature>
<evidence type="ECO:0000256" key="4">
    <source>
        <dbReference type="ARBA" id="ARBA00023136"/>
    </source>
</evidence>
<feature type="transmembrane region" description="Helical" evidence="5">
    <location>
        <begin position="33"/>
        <end position="54"/>
    </location>
</feature>
<proteinExistence type="inferred from homology"/>
<keyword evidence="5" id="KW-1003">Cell membrane</keyword>
<evidence type="ECO:0000256" key="2">
    <source>
        <dbReference type="ARBA" id="ARBA00022692"/>
    </source>
</evidence>
<comment type="caution">
    <text evidence="6">The sequence shown here is derived from an EMBL/GenBank/DDBJ whole genome shotgun (WGS) entry which is preliminary data.</text>
</comment>
<comment type="similarity">
    <text evidence="5">Belongs to the 4-toluene sulfonate uptake permease (TSUP) (TC 2.A.102) family.</text>
</comment>
<dbReference type="InterPro" id="IPR051598">
    <property type="entry name" value="TSUP/Inactive_protease-like"/>
</dbReference>
<dbReference type="OrthoDB" id="8559161at2"/>
<keyword evidence="4 5" id="KW-0472">Membrane</keyword>
<name>A0A3P3WDK8_9FLAO</name>
<dbReference type="EMBL" id="RQVQ01000002">
    <property type="protein sequence ID" value="RRJ93150.1"/>
    <property type="molecule type" value="Genomic_DNA"/>
</dbReference>
<evidence type="ECO:0000256" key="5">
    <source>
        <dbReference type="RuleBase" id="RU363041"/>
    </source>
</evidence>
<dbReference type="PANTHER" id="PTHR43701:SF2">
    <property type="entry name" value="MEMBRANE TRANSPORTER PROTEIN YJNA-RELATED"/>
    <property type="match status" value="1"/>
</dbReference>
<dbReference type="Pfam" id="PF01925">
    <property type="entry name" value="TauE"/>
    <property type="match status" value="1"/>
</dbReference>